<dbReference type="GO" id="GO:0005544">
    <property type="term" value="F:calcium-dependent phospholipid binding"/>
    <property type="evidence" value="ECO:0007669"/>
    <property type="project" value="InterPro"/>
</dbReference>
<dbReference type="SUPFAM" id="SSF81383">
    <property type="entry name" value="F-box domain"/>
    <property type="match status" value="1"/>
</dbReference>
<organism evidence="2 3">
    <name type="scientific">Legionella waltersii</name>
    <dbReference type="NCBI Taxonomy" id="66969"/>
    <lineage>
        <taxon>Bacteria</taxon>
        <taxon>Pseudomonadati</taxon>
        <taxon>Pseudomonadota</taxon>
        <taxon>Gammaproteobacteria</taxon>
        <taxon>Legionellales</taxon>
        <taxon>Legionellaceae</taxon>
        <taxon>Legionella</taxon>
    </lineage>
</organism>
<evidence type="ECO:0000259" key="1">
    <source>
        <dbReference type="PROSITE" id="PS50181"/>
    </source>
</evidence>
<dbReference type="Proteomes" id="UP000054729">
    <property type="component" value="Unassembled WGS sequence"/>
</dbReference>
<dbReference type="SUPFAM" id="SSF47874">
    <property type="entry name" value="Annexin"/>
    <property type="match status" value="1"/>
</dbReference>
<dbReference type="GO" id="GO:0005509">
    <property type="term" value="F:calcium ion binding"/>
    <property type="evidence" value="ECO:0007669"/>
    <property type="project" value="InterPro"/>
</dbReference>
<sequence>MFFKLPKEIQKEIFNHLGLNGLIDASRVCKQWNTYSNDRLTYQKSVLGYRFLQINDNVKFAEKFSLKEAVYGIESAEYRSTQSLFNAIPAYCKHMKDKIPRNDFNKTVSWALGKDSSLIEKQIFLNLIRHTPEWLRYLSVNDAAELCIQSGNQQLAAMKTAYKIATGNDIDQYIKDNIPDVDQRIVQALVNHALGECRPSFVHTALNVVIETPQYVKYLPVKDAAELCIKAGDHLLARLKSLYKKQTGNDIDQYMNDHIPNAKARIVKVLVKKTLAKNSSSVSIFNEIVFKPELVSHLSVEDAAALCISSGNKSDISALKLMYKKATGLDIDAEIERIVRQDAQPSFSLSSGI</sequence>
<keyword evidence="3" id="KW-1185">Reference proteome</keyword>
<evidence type="ECO:0000313" key="2">
    <source>
        <dbReference type="EMBL" id="KTD75294.1"/>
    </source>
</evidence>
<dbReference type="SMART" id="SM00256">
    <property type="entry name" value="FBOX"/>
    <property type="match status" value="1"/>
</dbReference>
<comment type="caution">
    <text evidence="2">The sequence shown here is derived from an EMBL/GenBank/DDBJ whole genome shotgun (WGS) entry which is preliminary data.</text>
</comment>
<dbReference type="PROSITE" id="PS50181">
    <property type="entry name" value="FBOX"/>
    <property type="match status" value="1"/>
</dbReference>
<gene>
    <name evidence="2" type="ORF">Lwal_3335</name>
</gene>
<dbReference type="InterPro" id="IPR036047">
    <property type="entry name" value="F-box-like_dom_sf"/>
</dbReference>
<accession>A0A0W1A1Q0</accession>
<evidence type="ECO:0000313" key="3">
    <source>
        <dbReference type="Proteomes" id="UP000054729"/>
    </source>
</evidence>
<dbReference type="AlphaFoldDB" id="A0A0W1A1Q0"/>
<dbReference type="RefSeq" id="WP_058481902.1">
    <property type="nucleotide sequence ID" value="NZ_CAAAIQ010000014.1"/>
</dbReference>
<dbReference type="Gene3D" id="1.20.1280.50">
    <property type="match status" value="1"/>
</dbReference>
<dbReference type="PATRIC" id="fig|66969.6.peg.3635"/>
<protein>
    <submittedName>
        <fullName evidence="2">F-box-like protein</fullName>
    </submittedName>
</protein>
<dbReference type="STRING" id="66969.Lwal_3335"/>
<dbReference type="Pfam" id="PF12937">
    <property type="entry name" value="F-box-like"/>
    <property type="match status" value="1"/>
</dbReference>
<name>A0A0W1A1Q0_9GAMM</name>
<dbReference type="InterPro" id="IPR037104">
    <property type="entry name" value="Annexin_sf"/>
</dbReference>
<dbReference type="EMBL" id="LNZB01000060">
    <property type="protein sequence ID" value="KTD75294.1"/>
    <property type="molecule type" value="Genomic_DNA"/>
</dbReference>
<proteinExistence type="predicted"/>
<reference evidence="2 3" key="1">
    <citation type="submission" date="2015-11" db="EMBL/GenBank/DDBJ databases">
        <title>Genomic analysis of 38 Legionella species identifies large and diverse effector repertoires.</title>
        <authorList>
            <person name="Burstein D."/>
            <person name="Amaro F."/>
            <person name="Zusman T."/>
            <person name="Lifshitz Z."/>
            <person name="Cohen O."/>
            <person name="Gilbert J.A."/>
            <person name="Pupko T."/>
            <person name="Shuman H.A."/>
            <person name="Segal G."/>
        </authorList>
    </citation>
    <scope>NUCLEOTIDE SEQUENCE [LARGE SCALE GENOMIC DNA]</scope>
    <source>
        <strain evidence="2 3">ATCC 51914</strain>
    </source>
</reference>
<dbReference type="InterPro" id="IPR001810">
    <property type="entry name" value="F-box_dom"/>
</dbReference>
<feature type="domain" description="F-box" evidence="1">
    <location>
        <begin position="1"/>
        <end position="45"/>
    </location>
</feature>